<evidence type="ECO:0000313" key="1">
    <source>
        <dbReference type="EMBL" id="KAI4468056.1"/>
    </source>
</evidence>
<dbReference type="Proteomes" id="UP001056778">
    <property type="component" value="Chromosome 2"/>
</dbReference>
<organism evidence="1 2">
    <name type="scientific">Holotrichia oblita</name>
    <name type="common">Chafer beetle</name>
    <dbReference type="NCBI Taxonomy" id="644536"/>
    <lineage>
        <taxon>Eukaryota</taxon>
        <taxon>Metazoa</taxon>
        <taxon>Ecdysozoa</taxon>
        <taxon>Arthropoda</taxon>
        <taxon>Hexapoda</taxon>
        <taxon>Insecta</taxon>
        <taxon>Pterygota</taxon>
        <taxon>Neoptera</taxon>
        <taxon>Endopterygota</taxon>
        <taxon>Coleoptera</taxon>
        <taxon>Polyphaga</taxon>
        <taxon>Scarabaeiformia</taxon>
        <taxon>Scarabaeidae</taxon>
        <taxon>Melolonthinae</taxon>
        <taxon>Holotrichia</taxon>
    </lineage>
</organism>
<reference evidence="1" key="1">
    <citation type="submission" date="2022-04" db="EMBL/GenBank/DDBJ databases">
        <title>Chromosome-scale genome assembly of Holotrichia oblita Faldermann.</title>
        <authorList>
            <person name="Rongchong L."/>
        </authorList>
    </citation>
    <scope>NUCLEOTIDE SEQUENCE</scope>
    <source>
        <strain evidence="1">81SQS9</strain>
    </source>
</reference>
<evidence type="ECO:0000313" key="2">
    <source>
        <dbReference type="Proteomes" id="UP001056778"/>
    </source>
</evidence>
<gene>
    <name evidence="1" type="ORF">MML48_2g00001549</name>
</gene>
<name>A0ACB9TMM7_HOLOL</name>
<sequence length="380" mass="43788">MTPDVFEELVKLVKEDLQKTDCKLTVHYIIKETTAVLWDKLCPIVLPEPTKEQFENIAIDFYERWNMPNCIGAVDGKHVSIQAPKHSGSERKRKKEKKKEFSIVLLVTCDAKYCFSMVDIGSAGAKHDSTVFKESTYGKALLNDTLDIPPPKELPHCRIMCNHFVVASIPFAQVYHATLSKTKFVCTAISLIIRYYNTPTATPLRFIMDMITQIAIASACDDDDLLDTTSSSDDEMEDIQIIRYSLNSRQCIENYFDVISKYNDVEFRTHFRFGRDGMTFLSDRFSSSSIYQDLLRTRYLRLNVTAYKSMLIFVWFASHKDGYRQIGDRFDLSISSVFEVITRVSLFLSGLAENVIRFPISQEKTDGRIFFSEVWISRHH</sequence>
<protein>
    <submittedName>
        <fullName evidence="1">Uncharacterized protein</fullName>
    </submittedName>
</protein>
<proteinExistence type="predicted"/>
<keyword evidence="2" id="KW-1185">Reference proteome</keyword>
<dbReference type="EMBL" id="CM043016">
    <property type="protein sequence ID" value="KAI4468056.1"/>
    <property type="molecule type" value="Genomic_DNA"/>
</dbReference>
<comment type="caution">
    <text evidence="1">The sequence shown here is derived from an EMBL/GenBank/DDBJ whole genome shotgun (WGS) entry which is preliminary data.</text>
</comment>
<accession>A0ACB9TMM7</accession>